<dbReference type="RefSeq" id="WP_107933606.1">
    <property type="nucleotide sequence ID" value="NZ_PYWJ01000006.1"/>
</dbReference>
<dbReference type="Proteomes" id="UP000247416">
    <property type="component" value="Unassembled WGS sequence"/>
</dbReference>
<dbReference type="AlphaFoldDB" id="A0A318TLE9"/>
<dbReference type="Gene3D" id="1.10.3540.10">
    <property type="entry name" value="uncharacterized protein from magnetospirillum magneticum domain"/>
    <property type="match status" value="1"/>
</dbReference>
<dbReference type="EMBL" id="QJTJ01000017">
    <property type="protein sequence ID" value="PYF05651.1"/>
    <property type="molecule type" value="Genomic_DNA"/>
</dbReference>
<evidence type="ECO:0000313" key="2">
    <source>
        <dbReference type="Proteomes" id="UP000247416"/>
    </source>
</evidence>
<name>A0A318TLE9_9BACL</name>
<keyword evidence="2" id="KW-1185">Reference proteome</keyword>
<gene>
    <name evidence="1" type="ORF">BJ095_11760</name>
</gene>
<dbReference type="Pfam" id="PF08849">
    <property type="entry name" value="BrxA"/>
    <property type="match status" value="1"/>
</dbReference>
<dbReference type="OrthoDB" id="3078533at2"/>
<comment type="caution">
    <text evidence="1">The sequence shown here is derived from an EMBL/GenBank/DDBJ whole genome shotgun (WGS) entry which is preliminary data.</text>
</comment>
<reference evidence="1 2" key="1">
    <citation type="submission" date="2018-06" db="EMBL/GenBank/DDBJ databases">
        <title>Genomic Encyclopedia of Archaeal and Bacterial Type Strains, Phase II (KMG-II): from individual species to whole genera.</title>
        <authorList>
            <person name="Goeker M."/>
        </authorList>
    </citation>
    <scope>NUCLEOTIDE SEQUENCE [LARGE SCALE GENOMIC DNA]</scope>
    <source>
        <strain evidence="1 2">KACC 16626</strain>
    </source>
</reference>
<dbReference type="InterPro" id="IPR023137">
    <property type="entry name" value="BrxA_sf"/>
</dbReference>
<dbReference type="InterPro" id="IPR014948">
    <property type="entry name" value="BrxA"/>
</dbReference>
<accession>A0A318TLE9</accession>
<sequence length="198" mass="23528">MEYSASFASEGWFQQEIEYVLKALQKGSSRDEIRQNVLNGNPFLLRSELTIGKRFQMVYRRAMTLYPILSDYYFQGHNHDQKALLLYSFLKSYRYAYENFYELIVYRYQHNNGTLQNSNMNFYMEEKEQQSEKIANWNVTTKRKINSILLLFYRESGMIELVDGEYKVFPLHVSQALKQFAEEQDPLLKAMITLEVGV</sequence>
<organism evidence="1 2">
    <name type="scientific">Ureibacillus chungkukjangi</name>
    <dbReference type="NCBI Taxonomy" id="1202712"/>
    <lineage>
        <taxon>Bacteria</taxon>
        <taxon>Bacillati</taxon>
        <taxon>Bacillota</taxon>
        <taxon>Bacilli</taxon>
        <taxon>Bacillales</taxon>
        <taxon>Caryophanaceae</taxon>
        <taxon>Ureibacillus</taxon>
    </lineage>
</organism>
<proteinExistence type="predicted"/>
<evidence type="ECO:0000313" key="1">
    <source>
        <dbReference type="EMBL" id="PYF05651.1"/>
    </source>
</evidence>
<protein>
    <submittedName>
        <fullName evidence="1">Putative inner membrane protein DUF1819</fullName>
    </submittedName>
</protein>